<reference evidence="1 2" key="1">
    <citation type="submission" date="2024-06" db="EMBL/GenBank/DDBJ databases">
        <title>Complete genome of Phlyctema vagabunda strain 19-DSS-EL-015.</title>
        <authorList>
            <person name="Fiorenzani C."/>
        </authorList>
    </citation>
    <scope>NUCLEOTIDE SEQUENCE [LARGE SCALE GENOMIC DNA]</scope>
    <source>
        <strain evidence="1 2">19-DSS-EL-015</strain>
    </source>
</reference>
<comment type="caution">
    <text evidence="1">The sequence shown here is derived from an EMBL/GenBank/DDBJ whole genome shotgun (WGS) entry which is preliminary data.</text>
</comment>
<evidence type="ECO:0000313" key="2">
    <source>
        <dbReference type="Proteomes" id="UP001629113"/>
    </source>
</evidence>
<accession>A0ABR4PQ61</accession>
<evidence type="ECO:0000313" key="1">
    <source>
        <dbReference type="EMBL" id="KAL3425479.1"/>
    </source>
</evidence>
<keyword evidence="2" id="KW-1185">Reference proteome</keyword>
<protein>
    <submittedName>
        <fullName evidence="1">Uncharacterized protein</fullName>
    </submittedName>
</protein>
<organism evidence="1 2">
    <name type="scientific">Phlyctema vagabunda</name>
    <dbReference type="NCBI Taxonomy" id="108571"/>
    <lineage>
        <taxon>Eukaryota</taxon>
        <taxon>Fungi</taxon>
        <taxon>Dikarya</taxon>
        <taxon>Ascomycota</taxon>
        <taxon>Pezizomycotina</taxon>
        <taxon>Leotiomycetes</taxon>
        <taxon>Helotiales</taxon>
        <taxon>Dermateaceae</taxon>
        <taxon>Phlyctema</taxon>
    </lineage>
</organism>
<sequence length="123" mass="13882">MSVAANYFCRLEYASIGFFRSSMLSDVAKMAQQYVKDVELRKRHDPNGSFDFAKDRDAIIPFDSSLALDEDNDFEPQPSHAPIGDAMGPPLYDGNFAGFDLLGFFDYNMLELSTVNEYSSFLH</sequence>
<dbReference type="EMBL" id="JBFCZG010000002">
    <property type="protein sequence ID" value="KAL3425479.1"/>
    <property type="molecule type" value="Genomic_DNA"/>
</dbReference>
<proteinExistence type="predicted"/>
<gene>
    <name evidence="1" type="ORF">PVAG01_02270</name>
</gene>
<name>A0ABR4PQ61_9HELO</name>
<dbReference type="Proteomes" id="UP001629113">
    <property type="component" value="Unassembled WGS sequence"/>
</dbReference>